<proteinExistence type="predicted"/>
<comment type="caution">
    <text evidence="1">The sequence shown here is derived from an EMBL/GenBank/DDBJ whole genome shotgun (WGS) entry which is preliminary data.</text>
</comment>
<name>A0ABR4EL93_9PEZI</name>
<protein>
    <submittedName>
        <fullName evidence="1">Uncharacterized protein</fullName>
    </submittedName>
</protein>
<evidence type="ECO:0000313" key="2">
    <source>
        <dbReference type="Proteomes" id="UP001600888"/>
    </source>
</evidence>
<accession>A0ABR4EL93</accession>
<evidence type="ECO:0000313" key="1">
    <source>
        <dbReference type="EMBL" id="KAL2283182.1"/>
    </source>
</evidence>
<reference evidence="1 2" key="1">
    <citation type="submission" date="2024-03" db="EMBL/GenBank/DDBJ databases">
        <title>A high-quality draft genome sequence of Diaporthe vaccinii, a causative agent of upright dieback and viscid rot disease in cranberry plants.</title>
        <authorList>
            <person name="Sarrasin M."/>
            <person name="Lang B.F."/>
            <person name="Burger G."/>
        </authorList>
    </citation>
    <scope>NUCLEOTIDE SEQUENCE [LARGE SCALE GENOMIC DNA]</scope>
    <source>
        <strain evidence="1 2">IS7</strain>
    </source>
</reference>
<dbReference type="Proteomes" id="UP001600888">
    <property type="component" value="Unassembled WGS sequence"/>
</dbReference>
<dbReference type="EMBL" id="JBAWTH010000044">
    <property type="protein sequence ID" value="KAL2283182.1"/>
    <property type="molecule type" value="Genomic_DNA"/>
</dbReference>
<sequence>MQISLGHKASSTISTCDPLFTHLTTSIAASSAMAPGPQTRTVVWCPGSTEDLITLPMSILPIVGGASAVVLRLFASCAGTSF</sequence>
<keyword evidence="2" id="KW-1185">Reference proteome</keyword>
<gene>
    <name evidence="1" type="ORF">FJTKL_10078</name>
</gene>
<organism evidence="1 2">
    <name type="scientific">Diaporthe vaccinii</name>
    <dbReference type="NCBI Taxonomy" id="105482"/>
    <lineage>
        <taxon>Eukaryota</taxon>
        <taxon>Fungi</taxon>
        <taxon>Dikarya</taxon>
        <taxon>Ascomycota</taxon>
        <taxon>Pezizomycotina</taxon>
        <taxon>Sordariomycetes</taxon>
        <taxon>Sordariomycetidae</taxon>
        <taxon>Diaporthales</taxon>
        <taxon>Diaporthaceae</taxon>
        <taxon>Diaporthe</taxon>
        <taxon>Diaporthe eres species complex</taxon>
    </lineage>
</organism>